<evidence type="ECO:0000313" key="3">
    <source>
        <dbReference type="Proteomes" id="UP000179807"/>
    </source>
</evidence>
<comment type="caution">
    <text evidence="2">The sequence shown here is derived from an EMBL/GenBank/DDBJ whole genome shotgun (WGS) entry which is preliminary data.</text>
</comment>
<feature type="chain" id="PRO_5011978022" evidence="1">
    <location>
        <begin position="22"/>
        <end position="319"/>
    </location>
</feature>
<protein>
    <submittedName>
        <fullName evidence="2">Uncharacterized protein</fullName>
    </submittedName>
</protein>
<name>A0A1J4KFE2_9EUKA</name>
<feature type="signal peptide" evidence="1">
    <location>
        <begin position="1"/>
        <end position="21"/>
    </location>
</feature>
<dbReference type="AlphaFoldDB" id="A0A1J4KFE2"/>
<dbReference type="Proteomes" id="UP000179807">
    <property type="component" value="Unassembled WGS sequence"/>
</dbReference>
<keyword evidence="3" id="KW-1185">Reference proteome</keyword>
<proteinExistence type="predicted"/>
<organism evidence="2 3">
    <name type="scientific">Tritrichomonas foetus</name>
    <dbReference type="NCBI Taxonomy" id="1144522"/>
    <lineage>
        <taxon>Eukaryota</taxon>
        <taxon>Metamonada</taxon>
        <taxon>Parabasalia</taxon>
        <taxon>Tritrichomonadida</taxon>
        <taxon>Tritrichomonadidae</taxon>
        <taxon>Tritrichomonas</taxon>
    </lineage>
</organism>
<reference evidence="2" key="1">
    <citation type="submission" date="2016-10" db="EMBL/GenBank/DDBJ databases">
        <authorList>
            <person name="Benchimol M."/>
            <person name="Almeida L.G."/>
            <person name="Vasconcelos A.T."/>
            <person name="Perreira-Neves A."/>
            <person name="Rosa I.A."/>
            <person name="Tasca T."/>
            <person name="Bogo M.R."/>
            <person name="de Souza W."/>
        </authorList>
    </citation>
    <scope>NUCLEOTIDE SEQUENCE [LARGE SCALE GENOMIC DNA]</scope>
    <source>
        <strain evidence="2">K</strain>
    </source>
</reference>
<sequence>MVLQVIHLFGLLLLFVGFHRHLEVSYNLDSPVFSKIFAPMGRLTFITVPHDFNTSGNVFQYLLPFRSWLSACPNGEIIIFGKSVNKSFDIVISTLISEYPFASIHFHEAELGMDNRPLIKDWFVRGTALATNDIAIFLNADILVEYDFNIRLQKVYQQVKKFRFLLMIDKTFTKLNKPIDHHLNRSEYNDYINITNVHGKFGCDIFIINPKQSPFNLTELPPFVVGLPAWDNCLIGNAMVSHATTFALTSYINVFHIEHKKVWDAKVKSEKIKNLNRIVNQYLRKCHGNFVYNSQFKFFQNGTYSPHARSAFNHPPYFI</sequence>
<gene>
    <name evidence="2" type="ORF">TRFO_21272</name>
</gene>
<evidence type="ECO:0000313" key="2">
    <source>
        <dbReference type="EMBL" id="OHT09746.1"/>
    </source>
</evidence>
<dbReference type="RefSeq" id="XP_068362882.1">
    <property type="nucleotide sequence ID" value="XM_068501862.1"/>
</dbReference>
<accession>A0A1J4KFE2</accession>
<keyword evidence="1" id="KW-0732">Signal</keyword>
<dbReference type="EMBL" id="MLAK01000631">
    <property type="protein sequence ID" value="OHT09746.1"/>
    <property type="molecule type" value="Genomic_DNA"/>
</dbReference>
<dbReference type="VEuPathDB" id="TrichDB:TRFO_21272"/>
<evidence type="ECO:0000256" key="1">
    <source>
        <dbReference type="SAM" id="SignalP"/>
    </source>
</evidence>
<dbReference type="GeneID" id="94836566"/>